<keyword evidence="11" id="KW-1185">Reference proteome</keyword>
<evidence type="ECO:0000256" key="1">
    <source>
        <dbReference type="ARBA" id="ARBA00004123"/>
    </source>
</evidence>
<comment type="caution">
    <text evidence="10">The sequence shown here is derived from an EMBL/GenBank/DDBJ whole genome shotgun (WGS) entry which is preliminary data.</text>
</comment>
<dbReference type="GO" id="GO:0005737">
    <property type="term" value="C:cytoplasm"/>
    <property type="evidence" value="ECO:0007669"/>
    <property type="project" value="UniProtKB-SubCell"/>
</dbReference>
<feature type="compositionally biased region" description="Polar residues" evidence="9">
    <location>
        <begin position="321"/>
        <end position="335"/>
    </location>
</feature>
<comment type="similarity">
    <text evidence="4">Belongs to the ELP4 family.</text>
</comment>
<protein>
    <recommendedName>
        <fullName evidence="5">Elongator complex protein 4</fullName>
    </recommendedName>
</protein>
<dbReference type="EMBL" id="JAPXFL010000003">
    <property type="protein sequence ID" value="KAK9509478.1"/>
    <property type="molecule type" value="Genomic_DNA"/>
</dbReference>
<dbReference type="GO" id="GO:0008023">
    <property type="term" value="C:transcription elongation factor complex"/>
    <property type="evidence" value="ECO:0007669"/>
    <property type="project" value="TreeGrafter"/>
</dbReference>
<evidence type="ECO:0000256" key="6">
    <source>
        <dbReference type="ARBA" id="ARBA00022490"/>
    </source>
</evidence>
<evidence type="ECO:0000313" key="11">
    <source>
        <dbReference type="Proteomes" id="UP001461498"/>
    </source>
</evidence>
<dbReference type="PANTHER" id="PTHR12896">
    <property type="entry name" value="PAX6 NEIGHBOR PROTEIN PAXNEB"/>
    <property type="match status" value="1"/>
</dbReference>
<evidence type="ECO:0000256" key="7">
    <source>
        <dbReference type="ARBA" id="ARBA00022694"/>
    </source>
</evidence>
<evidence type="ECO:0000256" key="8">
    <source>
        <dbReference type="ARBA" id="ARBA00023242"/>
    </source>
</evidence>
<dbReference type="InterPro" id="IPR008728">
    <property type="entry name" value="Elongator_complex_protein_4"/>
</dbReference>
<sequence>MKVENPITTLKSQELFPSGIPSLDAVIGGGFPKGSLVILYNDNLAVYSDMFLKIFLAQGIVKKDDILLASCDTSPQKFLSELPQEGSTNNANDGFKLSNEPLQIAWRYETNMRVNATEISASSFSSSFHFRDRLPSVVVQSAHTECYPCQGFSCTLESLLERIHHRLNAHNHMNKLSSKKTVRNILRVGIHNLGSLFWQEAHCKLPDFLYRLRALLHNSDAIAFITLPKYLIEESKIICRCEHISDLVMELKSLTVPTNGIYDDINGFIRFNKISALNSLSTLVKDDQDWAFKFSHKKLVVEKFRLPPEMESSDQREQDHSTQTSCFKSNNKLEF</sequence>
<proteinExistence type="inferred from homology"/>
<dbReference type="Pfam" id="PF05625">
    <property type="entry name" value="PAXNEB"/>
    <property type="match status" value="1"/>
</dbReference>
<dbReference type="AlphaFoldDB" id="A0AAW1DJZ8"/>
<keyword evidence="8" id="KW-0539">Nucleus</keyword>
<dbReference type="GO" id="GO:0033588">
    <property type="term" value="C:elongator holoenzyme complex"/>
    <property type="evidence" value="ECO:0007669"/>
    <property type="project" value="InterPro"/>
</dbReference>
<evidence type="ECO:0000256" key="9">
    <source>
        <dbReference type="SAM" id="MobiDB-lite"/>
    </source>
</evidence>
<keyword evidence="6" id="KW-0963">Cytoplasm</keyword>
<dbReference type="InterPro" id="IPR027417">
    <property type="entry name" value="P-loop_NTPase"/>
</dbReference>
<feature type="compositionally biased region" description="Basic and acidic residues" evidence="9">
    <location>
        <begin position="310"/>
        <end position="320"/>
    </location>
</feature>
<evidence type="ECO:0000256" key="3">
    <source>
        <dbReference type="ARBA" id="ARBA00005043"/>
    </source>
</evidence>
<comment type="subcellular location">
    <subcellularLocation>
        <location evidence="2">Cytoplasm</location>
    </subcellularLocation>
    <subcellularLocation>
        <location evidence="1">Nucleus</location>
    </subcellularLocation>
</comment>
<dbReference type="GO" id="GO:0002098">
    <property type="term" value="P:tRNA wobble uridine modification"/>
    <property type="evidence" value="ECO:0007669"/>
    <property type="project" value="InterPro"/>
</dbReference>
<reference evidence="10 11" key="1">
    <citation type="submission" date="2022-12" db="EMBL/GenBank/DDBJ databases">
        <title>Chromosome-level genome assembly of true bugs.</title>
        <authorList>
            <person name="Ma L."/>
            <person name="Li H."/>
        </authorList>
    </citation>
    <scope>NUCLEOTIDE SEQUENCE [LARGE SCALE GENOMIC DNA]</scope>
    <source>
        <strain evidence="10">Lab_2022b</strain>
    </source>
</reference>
<keyword evidence="7" id="KW-0819">tRNA processing</keyword>
<organism evidence="10 11">
    <name type="scientific">Rhynocoris fuscipes</name>
    <dbReference type="NCBI Taxonomy" id="488301"/>
    <lineage>
        <taxon>Eukaryota</taxon>
        <taxon>Metazoa</taxon>
        <taxon>Ecdysozoa</taxon>
        <taxon>Arthropoda</taxon>
        <taxon>Hexapoda</taxon>
        <taxon>Insecta</taxon>
        <taxon>Pterygota</taxon>
        <taxon>Neoptera</taxon>
        <taxon>Paraneoptera</taxon>
        <taxon>Hemiptera</taxon>
        <taxon>Heteroptera</taxon>
        <taxon>Panheteroptera</taxon>
        <taxon>Cimicomorpha</taxon>
        <taxon>Reduviidae</taxon>
        <taxon>Harpactorinae</taxon>
        <taxon>Harpactorini</taxon>
        <taxon>Rhynocoris</taxon>
    </lineage>
</organism>
<evidence type="ECO:0000256" key="2">
    <source>
        <dbReference type="ARBA" id="ARBA00004496"/>
    </source>
</evidence>
<evidence type="ECO:0000256" key="5">
    <source>
        <dbReference type="ARBA" id="ARBA00020265"/>
    </source>
</evidence>
<accession>A0AAW1DJZ8</accession>
<name>A0AAW1DJZ8_9HEMI</name>
<dbReference type="PANTHER" id="PTHR12896:SF1">
    <property type="entry name" value="ELONGATOR COMPLEX PROTEIN 4"/>
    <property type="match status" value="1"/>
</dbReference>
<feature type="region of interest" description="Disordered" evidence="9">
    <location>
        <begin position="310"/>
        <end position="335"/>
    </location>
</feature>
<evidence type="ECO:0000313" key="10">
    <source>
        <dbReference type="EMBL" id="KAK9509478.1"/>
    </source>
</evidence>
<dbReference type="CDD" id="cd19494">
    <property type="entry name" value="Elp4"/>
    <property type="match status" value="1"/>
</dbReference>
<dbReference type="Gene3D" id="3.40.50.300">
    <property type="entry name" value="P-loop containing nucleotide triphosphate hydrolases"/>
    <property type="match status" value="1"/>
</dbReference>
<gene>
    <name evidence="10" type="ORF">O3M35_006788</name>
</gene>
<comment type="pathway">
    <text evidence="3">tRNA modification; 5-methoxycarbonylmethyl-2-thiouridine-tRNA biosynthesis.</text>
</comment>
<evidence type="ECO:0000256" key="4">
    <source>
        <dbReference type="ARBA" id="ARBA00007573"/>
    </source>
</evidence>
<dbReference type="Proteomes" id="UP001461498">
    <property type="component" value="Unassembled WGS sequence"/>
</dbReference>